<dbReference type="InterPro" id="IPR000847">
    <property type="entry name" value="LysR_HTH_N"/>
</dbReference>
<comment type="caution">
    <text evidence="6">The sequence shown here is derived from an EMBL/GenBank/DDBJ whole genome shotgun (WGS) entry which is preliminary data.</text>
</comment>
<reference evidence="6 7" key="1">
    <citation type="submission" date="2019-07" db="EMBL/GenBank/DDBJ databases">
        <title>Diversity of Bacteria from Kongsfjorden, Arctic.</title>
        <authorList>
            <person name="Yu Y."/>
        </authorList>
    </citation>
    <scope>NUCLEOTIDE SEQUENCE [LARGE SCALE GENOMIC DNA]</scope>
    <source>
        <strain evidence="6 7">SM1927</strain>
    </source>
</reference>
<dbReference type="PANTHER" id="PTHR30537:SF5">
    <property type="entry name" value="HTH-TYPE TRANSCRIPTIONAL ACTIVATOR TTDR-RELATED"/>
    <property type="match status" value="1"/>
</dbReference>
<evidence type="ECO:0000259" key="5">
    <source>
        <dbReference type="PROSITE" id="PS50931"/>
    </source>
</evidence>
<dbReference type="SUPFAM" id="SSF53850">
    <property type="entry name" value="Periplasmic binding protein-like II"/>
    <property type="match status" value="1"/>
</dbReference>
<dbReference type="Gene3D" id="1.10.10.10">
    <property type="entry name" value="Winged helix-like DNA-binding domain superfamily/Winged helix DNA-binding domain"/>
    <property type="match status" value="1"/>
</dbReference>
<dbReference type="Proteomes" id="UP000317938">
    <property type="component" value="Unassembled WGS sequence"/>
</dbReference>
<gene>
    <name evidence="6" type="ORF">FQP85_09950</name>
</gene>
<sequence>MKVSFEQLKSMVVFAQIVEQGSLTAAAKQLGFTRAVASYHLKKLETQLEVTLLNRSTRTMALTEAGIAYYERCRIITEQANAAKQQIEDIKSEPQGLLKISCPVNVGMQLVVPAINDFKRQYPKIDIDLQLSDEVIDIIKNGFDFAIRGVALSDSNLQATKLTTMSTCICGSPDYFAHYGKPKTPAQLSEHQWVVYQLGSKTLTLQKDGKKHNLTMQGGLRTNNAAARTAFVEAGHGIGRIPLYDAWPKVQAGLLEIVLDDYKSKDIELYGVFPPGGADSKKLRLFIDYLKDYFIKRHTALGMLKNV</sequence>
<keyword evidence="2" id="KW-0805">Transcription regulation</keyword>
<evidence type="ECO:0000256" key="4">
    <source>
        <dbReference type="ARBA" id="ARBA00023163"/>
    </source>
</evidence>
<keyword evidence="4" id="KW-0804">Transcription</keyword>
<dbReference type="PANTHER" id="PTHR30537">
    <property type="entry name" value="HTH-TYPE TRANSCRIPTIONAL REGULATOR"/>
    <property type="match status" value="1"/>
</dbReference>
<dbReference type="InterPro" id="IPR036390">
    <property type="entry name" value="WH_DNA-bd_sf"/>
</dbReference>
<dbReference type="PROSITE" id="PS50931">
    <property type="entry name" value="HTH_LYSR"/>
    <property type="match status" value="1"/>
</dbReference>
<evidence type="ECO:0000256" key="1">
    <source>
        <dbReference type="ARBA" id="ARBA00009437"/>
    </source>
</evidence>
<evidence type="ECO:0000256" key="2">
    <source>
        <dbReference type="ARBA" id="ARBA00023015"/>
    </source>
</evidence>
<name>A0ABY3FFF4_9GAMM</name>
<dbReference type="EMBL" id="VNFF01000008">
    <property type="protein sequence ID" value="TVU83502.1"/>
    <property type="molecule type" value="Genomic_DNA"/>
</dbReference>
<feature type="domain" description="HTH lysR-type" evidence="5">
    <location>
        <begin position="6"/>
        <end position="63"/>
    </location>
</feature>
<dbReference type="InterPro" id="IPR036388">
    <property type="entry name" value="WH-like_DNA-bd_sf"/>
</dbReference>
<accession>A0ABY3FFF4</accession>
<keyword evidence="3" id="KW-0238">DNA-binding</keyword>
<dbReference type="InterPro" id="IPR058163">
    <property type="entry name" value="LysR-type_TF_proteobact-type"/>
</dbReference>
<dbReference type="RefSeq" id="WP_145237400.1">
    <property type="nucleotide sequence ID" value="NZ_VNFF01000008.1"/>
</dbReference>
<evidence type="ECO:0000313" key="6">
    <source>
        <dbReference type="EMBL" id="TVU83502.1"/>
    </source>
</evidence>
<organism evidence="6 7">
    <name type="scientific">Pseudoalteromonas neustonica</name>
    <dbReference type="NCBI Taxonomy" id="1840331"/>
    <lineage>
        <taxon>Bacteria</taxon>
        <taxon>Pseudomonadati</taxon>
        <taxon>Pseudomonadota</taxon>
        <taxon>Gammaproteobacteria</taxon>
        <taxon>Alteromonadales</taxon>
        <taxon>Pseudoalteromonadaceae</taxon>
        <taxon>Pseudoalteromonas</taxon>
    </lineage>
</organism>
<dbReference type="Gene3D" id="3.40.190.290">
    <property type="match status" value="1"/>
</dbReference>
<dbReference type="SUPFAM" id="SSF46785">
    <property type="entry name" value="Winged helix' DNA-binding domain"/>
    <property type="match status" value="1"/>
</dbReference>
<protein>
    <submittedName>
        <fullName evidence="6">LysR family transcriptional regulator</fullName>
    </submittedName>
</protein>
<keyword evidence="7" id="KW-1185">Reference proteome</keyword>
<evidence type="ECO:0000313" key="7">
    <source>
        <dbReference type="Proteomes" id="UP000317938"/>
    </source>
</evidence>
<dbReference type="Pfam" id="PF00126">
    <property type="entry name" value="HTH_1"/>
    <property type="match status" value="1"/>
</dbReference>
<proteinExistence type="inferred from homology"/>
<dbReference type="Pfam" id="PF03466">
    <property type="entry name" value="LysR_substrate"/>
    <property type="match status" value="1"/>
</dbReference>
<dbReference type="CDD" id="cd08422">
    <property type="entry name" value="PBP2_CrgA_like"/>
    <property type="match status" value="1"/>
</dbReference>
<comment type="similarity">
    <text evidence="1">Belongs to the LysR transcriptional regulatory family.</text>
</comment>
<dbReference type="InterPro" id="IPR005119">
    <property type="entry name" value="LysR_subst-bd"/>
</dbReference>
<evidence type="ECO:0000256" key="3">
    <source>
        <dbReference type="ARBA" id="ARBA00023125"/>
    </source>
</evidence>